<dbReference type="EMBL" id="BSXG01000082">
    <property type="protein sequence ID" value="GME38251.1"/>
    <property type="molecule type" value="Genomic_DNA"/>
</dbReference>
<evidence type="ECO:0000313" key="2">
    <source>
        <dbReference type="Proteomes" id="UP001165186"/>
    </source>
</evidence>
<accession>A0ACB5SF83</accession>
<proteinExistence type="predicted"/>
<gene>
    <name evidence="1" type="primary">g3123</name>
    <name evidence="1" type="ORF">NpPPO83_00003123</name>
</gene>
<comment type="caution">
    <text evidence="1">The sequence shown here is derived from an EMBL/GenBank/DDBJ whole genome shotgun (WGS) entry which is preliminary data.</text>
</comment>
<name>A0ACB5SF83_9PEZI</name>
<evidence type="ECO:0000313" key="1">
    <source>
        <dbReference type="EMBL" id="GME38251.1"/>
    </source>
</evidence>
<sequence>MLSRAYFDNIHPQYPFLHRDTFQSWETEVMDAKDAGDLGIASHLTLFFVLMVYAIGSLITTRGGYDAAETYYTAAQEHIEHVLQMDSVESIQAILCCAMYSIRSPVGASVWRLSGMALRHCVELGYHRHIRRPRPARDFLTAEMTKRVFWVAYDMDRAAAFTLGRPFGIMDKDIDVGLPLDVDDSAVTHAGLTSQPRSSPSDPPTSMSGAIHIIRLRRIWSKIHENLYPGISSTANAGHQRDVTKEIRRDLDSCAINKDGSLYPQTAGEENTQEEHAPSELLTMDDWMTGIDMTDFPGGMEWLLENASG</sequence>
<reference evidence="1" key="1">
    <citation type="submission" date="2024-09" db="EMBL/GenBank/DDBJ databases">
        <title>Draft Genome Sequences of Neofusicoccum parvum.</title>
        <authorList>
            <person name="Ashida A."/>
            <person name="Camagna M."/>
            <person name="Tanaka A."/>
            <person name="Takemoto D."/>
        </authorList>
    </citation>
    <scope>NUCLEOTIDE SEQUENCE</scope>
    <source>
        <strain evidence="1">PPO83</strain>
    </source>
</reference>
<protein>
    <submittedName>
        <fullName evidence="1">Positive regulator of purine utilization</fullName>
    </submittedName>
</protein>
<organism evidence="1 2">
    <name type="scientific">Neofusicoccum parvum</name>
    <dbReference type="NCBI Taxonomy" id="310453"/>
    <lineage>
        <taxon>Eukaryota</taxon>
        <taxon>Fungi</taxon>
        <taxon>Dikarya</taxon>
        <taxon>Ascomycota</taxon>
        <taxon>Pezizomycotina</taxon>
        <taxon>Dothideomycetes</taxon>
        <taxon>Dothideomycetes incertae sedis</taxon>
        <taxon>Botryosphaeriales</taxon>
        <taxon>Botryosphaeriaceae</taxon>
        <taxon>Neofusicoccum</taxon>
    </lineage>
</organism>
<dbReference type="Proteomes" id="UP001165186">
    <property type="component" value="Unassembled WGS sequence"/>
</dbReference>
<keyword evidence="2" id="KW-1185">Reference proteome</keyword>